<feature type="transmembrane region" description="Helical" evidence="6">
    <location>
        <begin position="340"/>
        <end position="362"/>
    </location>
</feature>
<dbReference type="InterPro" id="IPR020846">
    <property type="entry name" value="MFS_dom"/>
</dbReference>
<dbReference type="AlphaFoldDB" id="A0A146KIF3"/>
<organism evidence="8">
    <name type="scientific">Trepomonas sp. PC1</name>
    <dbReference type="NCBI Taxonomy" id="1076344"/>
    <lineage>
        <taxon>Eukaryota</taxon>
        <taxon>Metamonada</taxon>
        <taxon>Diplomonadida</taxon>
        <taxon>Hexamitidae</taxon>
        <taxon>Hexamitinae</taxon>
        <taxon>Trepomonas</taxon>
    </lineage>
</organism>
<dbReference type="PRINTS" id="PR00171">
    <property type="entry name" value="SUGRTRNSPORT"/>
</dbReference>
<name>A0A146KIF3_9EUKA</name>
<feature type="transmembrane region" description="Helical" evidence="6">
    <location>
        <begin position="242"/>
        <end position="265"/>
    </location>
</feature>
<dbReference type="Pfam" id="PF00083">
    <property type="entry name" value="Sugar_tr"/>
    <property type="match status" value="2"/>
</dbReference>
<protein>
    <submittedName>
        <fullName evidence="8">Hexose transporter</fullName>
    </submittedName>
</protein>
<dbReference type="EMBL" id="GDID01001435">
    <property type="protein sequence ID" value="JAP95171.1"/>
    <property type="molecule type" value="Transcribed_RNA"/>
</dbReference>
<feature type="transmembrane region" description="Helical" evidence="6">
    <location>
        <begin position="73"/>
        <end position="96"/>
    </location>
</feature>
<dbReference type="PANTHER" id="PTHR48022:SF2">
    <property type="entry name" value="PLASTIDIC GLUCOSE TRANSPORTER 4"/>
    <property type="match status" value="1"/>
</dbReference>
<feature type="domain" description="Major facilitator superfamily (MFS) profile" evidence="7">
    <location>
        <begin position="1"/>
        <end position="390"/>
    </location>
</feature>
<sequence>TLIFIAYLFGGLNRGCIVINLSTEIIKMYSKLAHPFEPTKLIISLLSSCILAGSMMGSFICSPLILKLGRKRTLIFASALSFVTVCFQMLEIHWIYLLSVRVFSGTASSIIMTTMPMLFSEFVDPKLRGIFASMMNLFIVLGTFITCVVQYFIIDLDTNYPIIFVASASCSLGSFFCSLVVQESNANLVQKEIKRESLKQKKFAKSFVIAVALGLYQQSSGINPIINYATLTFREALDIPKSGAIGAMMITAMNTFSAVITLPFVKRLRRKTLMTVGLIGQNCSFVGLICIYFFVQDKNTNFYLQLIFSFTYLLSFQSAAGPLFLVLASELFPLSVKPQLMNITMFVNWCLIIASTMLYPILQLWVNYVLYFILSLITTVVLLVMIPETSGRRFSVIEREMVKRKESMQNEQG</sequence>
<feature type="non-terminal residue" evidence="8">
    <location>
        <position position="413"/>
    </location>
</feature>
<dbReference type="PANTHER" id="PTHR48022">
    <property type="entry name" value="PLASTIDIC GLUCOSE TRANSPORTER 4"/>
    <property type="match status" value="1"/>
</dbReference>
<keyword evidence="5 6" id="KW-0472">Membrane</keyword>
<evidence type="ECO:0000256" key="3">
    <source>
        <dbReference type="ARBA" id="ARBA00022692"/>
    </source>
</evidence>
<feature type="transmembrane region" description="Helical" evidence="6">
    <location>
        <begin position="41"/>
        <end position="66"/>
    </location>
</feature>
<dbReference type="GO" id="GO:0016020">
    <property type="term" value="C:membrane"/>
    <property type="evidence" value="ECO:0007669"/>
    <property type="project" value="UniProtKB-SubCell"/>
</dbReference>
<feature type="transmembrane region" description="Helical" evidence="6">
    <location>
        <begin position="102"/>
        <end position="123"/>
    </location>
</feature>
<feature type="transmembrane region" description="Helical" evidence="6">
    <location>
        <begin position="160"/>
        <end position="182"/>
    </location>
</feature>
<dbReference type="InterPro" id="IPR050360">
    <property type="entry name" value="MFS_Sugar_Transporters"/>
</dbReference>
<comment type="similarity">
    <text evidence="2">Belongs to the major facilitator superfamily. Sugar transporter (TC 2.A.1.1) family.</text>
</comment>
<evidence type="ECO:0000259" key="7">
    <source>
        <dbReference type="PROSITE" id="PS50850"/>
    </source>
</evidence>
<dbReference type="GO" id="GO:0005351">
    <property type="term" value="F:carbohydrate:proton symporter activity"/>
    <property type="evidence" value="ECO:0007669"/>
    <property type="project" value="TreeGrafter"/>
</dbReference>
<evidence type="ECO:0000256" key="2">
    <source>
        <dbReference type="ARBA" id="ARBA00010992"/>
    </source>
</evidence>
<evidence type="ECO:0000256" key="6">
    <source>
        <dbReference type="SAM" id="Phobius"/>
    </source>
</evidence>
<dbReference type="InterPro" id="IPR003663">
    <property type="entry name" value="Sugar/inositol_transpt"/>
</dbReference>
<dbReference type="InterPro" id="IPR036259">
    <property type="entry name" value="MFS_trans_sf"/>
</dbReference>
<dbReference type="SUPFAM" id="SSF103473">
    <property type="entry name" value="MFS general substrate transporter"/>
    <property type="match status" value="1"/>
</dbReference>
<dbReference type="Gene3D" id="1.20.1250.20">
    <property type="entry name" value="MFS general substrate transporter like domains"/>
    <property type="match status" value="2"/>
</dbReference>
<evidence type="ECO:0000256" key="5">
    <source>
        <dbReference type="ARBA" id="ARBA00023136"/>
    </source>
</evidence>
<evidence type="ECO:0000256" key="4">
    <source>
        <dbReference type="ARBA" id="ARBA00022989"/>
    </source>
</evidence>
<reference evidence="8" key="1">
    <citation type="submission" date="2015-07" db="EMBL/GenBank/DDBJ databases">
        <title>Adaptation to a free-living lifestyle via gene acquisitions in the diplomonad Trepomonas sp. PC1.</title>
        <authorList>
            <person name="Xu F."/>
            <person name="Jerlstrom-Hultqvist J."/>
            <person name="Kolisko M."/>
            <person name="Simpson A.G.B."/>
            <person name="Roger A.J."/>
            <person name="Svard S.G."/>
            <person name="Andersson J.O."/>
        </authorList>
    </citation>
    <scope>NUCLEOTIDE SEQUENCE</scope>
    <source>
        <strain evidence="8">PC1</strain>
    </source>
</reference>
<feature type="transmembrane region" description="Helical" evidence="6">
    <location>
        <begin position="368"/>
        <end position="386"/>
    </location>
</feature>
<feature type="transmembrane region" description="Helical" evidence="6">
    <location>
        <begin position="307"/>
        <end position="328"/>
    </location>
</feature>
<proteinExistence type="inferred from homology"/>
<evidence type="ECO:0000256" key="1">
    <source>
        <dbReference type="ARBA" id="ARBA00004141"/>
    </source>
</evidence>
<gene>
    <name evidence="8" type="ORF">TPC1_11923</name>
</gene>
<dbReference type="PROSITE" id="PS50850">
    <property type="entry name" value="MFS"/>
    <property type="match status" value="1"/>
</dbReference>
<feature type="transmembrane region" description="Helical" evidence="6">
    <location>
        <begin position="135"/>
        <end position="154"/>
    </location>
</feature>
<keyword evidence="3 6" id="KW-0812">Transmembrane</keyword>
<accession>A0A146KIF3</accession>
<evidence type="ECO:0000313" key="8">
    <source>
        <dbReference type="EMBL" id="JAP95171.1"/>
    </source>
</evidence>
<feature type="non-terminal residue" evidence="8">
    <location>
        <position position="1"/>
    </location>
</feature>
<dbReference type="InterPro" id="IPR005828">
    <property type="entry name" value="MFS_sugar_transport-like"/>
</dbReference>
<feature type="transmembrane region" description="Helical" evidence="6">
    <location>
        <begin position="203"/>
        <end position="222"/>
    </location>
</feature>
<comment type="subcellular location">
    <subcellularLocation>
        <location evidence="1">Membrane</location>
        <topology evidence="1">Multi-pass membrane protein</topology>
    </subcellularLocation>
</comment>
<keyword evidence="4 6" id="KW-1133">Transmembrane helix</keyword>
<feature type="transmembrane region" description="Helical" evidence="6">
    <location>
        <begin position="272"/>
        <end position="295"/>
    </location>
</feature>